<sequence>MDSDTGYLKGRESTVDAVSMKAAKSSSKLPKLKLDHSNSDFSKLIVKQSVLELQTQRHQNQLNPSPIEFKSRTQSTVGRAARRETNPTSLRTLSYNITSKREIGDHYCLLTPRPPPKVQLDHRLTSEYRRTTNWRRTFARPLPDTVILSDHHMISYFRRTTKLRLDFCRTTA</sequence>
<protein>
    <submittedName>
        <fullName evidence="2">Uncharacterized protein</fullName>
    </submittedName>
</protein>
<dbReference type="Proteomes" id="UP001552299">
    <property type="component" value="Unassembled WGS sequence"/>
</dbReference>
<dbReference type="EMBL" id="JANQDX010000012">
    <property type="protein sequence ID" value="KAL0914658.1"/>
    <property type="molecule type" value="Genomic_DNA"/>
</dbReference>
<evidence type="ECO:0000313" key="2">
    <source>
        <dbReference type="EMBL" id="KAL0914658.1"/>
    </source>
</evidence>
<keyword evidence="3" id="KW-1185">Reference proteome</keyword>
<organism evidence="2 3">
    <name type="scientific">Dendrobium thyrsiflorum</name>
    <name type="common">Pinecone-like raceme dendrobium</name>
    <name type="synonym">Orchid</name>
    <dbReference type="NCBI Taxonomy" id="117978"/>
    <lineage>
        <taxon>Eukaryota</taxon>
        <taxon>Viridiplantae</taxon>
        <taxon>Streptophyta</taxon>
        <taxon>Embryophyta</taxon>
        <taxon>Tracheophyta</taxon>
        <taxon>Spermatophyta</taxon>
        <taxon>Magnoliopsida</taxon>
        <taxon>Liliopsida</taxon>
        <taxon>Asparagales</taxon>
        <taxon>Orchidaceae</taxon>
        <taxon>Epidendroideae</taxon>
        <taxon>Malaxideae</taxon>
        <taxon>Dendrobiinae</taxon>
        <taxon>Dendrobium</taxon>
    </lineage>
</organism>
<feature type="region of interest" description="Disordered" evidence="1">
    <location>
        <begin position="1"/>
        <end position="26"/>
    </location>
</feature>
<evidence type="ECO:0000313" key="3">
    <source>
        <dbReference type="Proteomes" id="UP001552299"/>
    </source>
</evidence>
<dbReference type="AlphaFoldDB" id="A0ABD0UPA2"/>
<evidence type="ECO:0000256" key="1">
    <source>
        <dbReference type="SAM" id="MobiDB-lite"/>
    </source>
</evidence>
<name>A0ABD0UPA2_DENTH</name>
<proteinExistence type="predicted"/>
<reference evidence="2 3" key="1">
    <citation type="journal article" date="2024" name="Plant Biotechnol. J.">
        <title>Dendrobium thyrsiflorum genome and its molecular insights into genes involved in important horticultural traits.</title>
        <authorList>
            <person name="Chen B."/>
            <person name="Wang J.Y."/>
            <person name="Zheng P.J."/>
            <person name="Li K.L."/>
            <person name="Liang Y.M."/>
            <person name="Chen X.F."/>
            <person name="Zhang C."/>
            <person name="Zhao X."/>
            <person name="He X."/>
            <person name="Zhang G.Q."/>
            <person name="Liu Z.J."/>
            <person name="Xu Q."/>
        </authorList>
    </citation>
    <scope>NUCLEOTIDE SEQUENCE [LARGE SCALE GENOMIC DNA]</scope>
    <source>
        <strain evidence="2">GZMU011</strain>
    </source>
</reference>
<comment type="caution">
    <text evidence="2">The sequence shown here is derived from an EMBL/GenBank/DDBJ whole genome shotgun (WGS) entry which is preliminary data.</text>
</comment>
<gene>
    <name evidence="2" type="ORF">M5K25_015024</name>
</gene>
<accession>A0ABD0UPA2</accession>